<protein>
    <recommendedName>
        <fullName evidence="4">Copper(I)-binding protein</fullName>
    </recommendedName>
</protein>
<dbReference type="Gene3D" id="2.60.40.1890">
    <property type="entry name" value="PCu(A)C copper chaperone"/>
    <property type="match status" value="1"/>
</dbReference>
<accession>A0ABT1H3C9</accession>
<reference evidence="2 3" key="1">
    <citation type="submission" date="2022-06" db="EMBL/GenBank/DDBJ databases">
        <title>Genomic Encyclopedia of Archaeal and Bacterial Type Strains, Phase II (KMG-II): from individual species to whole genera.</title>
        <authorList>
            <person name="Goeker M."/>
        </authorList>
    </citation>
    <scope>NUCLEOTIDE SEQUENCE [LARGE SCALE GENOMIC DNA]</scope>
    <source>
        <strain evidence="2 3">DSM 45037</strain>
    </source>
</reference>
<dbReference type="Proteomes" id="UP001205740">
    <property type="component" value="Unassembled WGS sequence"/>
</dbReference>
<evidence type="ECO:0008006" key="4">
    <source>
        <dbReference type="Google" id="ProtNLM"/>
    </source>
</evidence>
<dbReference type="EMBL" id="JAMTCG010000005">
    <property type="protein sequence ID" value="MCP2161749.1"/>
    <property type="molecule type" value="Genomic_DNA"/>
</dbReference>
<dbReference type="InterPro" id="IPR007410">
    <property type="entry name" value="LpqE-like"/>
</dbReference>
<evidence type="ECO:0000313" key="3">
    <source>
        <dbReference type="Proteomes" id="UP001205740"/>
    </source>
</evidence>
<feature type="compositionally biased region" description="Low complexity" evidence="1">
    <location>
        <begin position="139"/>
        <end position="158"/>
    </location>
</feature>
<feature type="compositionally biased region" description="Polar residues" evidence="1">
    <location>
        <begin position="159"/>
        <end position="175"/>
    </location>
</feature>
<feature type="compositionally biased region" description="Polar residues" evidence="1">
    <location>
        <begin position="249"/>
        <end position="259"/>
    </location>
</feature>
<dbReference type="RefSeq" id="WP_253655328.1">
    <property type="nucleotide sequence ID" value="NZ_BAAAOE010000001.1"/>
</dbReference>
<name>A0ABT1H3C9_9NOCA</name>
<evidence type="ECO:0000256" key="1">
    <source>
        <dbReference type="SAM" id="MobiDB-lite"/>
    </source>
</evidence>
<proteinExistence type="predicted"/>
<comment type="caution">
    <text evidence="2">The sequence shown here is derived from an EMBL/GenBank/DDBJ whole genome shotgun (WGS) entry which is preliminary data.</text>
</comment>
<dbReference type="InterPro" id="IPR036182">
    <property type="entry name" value="PCuAC_sf"/>
</dbReference>
<evidence type="ECO:0000313" key="2">
    <source>
        <dbReference type="EMBL" id="MCP2161749.1"/>
    </source>
</evidence>
<gene>
    <name evidence="2" type="ORF">LX12_002948</name>
</gene>
<sequence>MAEQSPAQVARSQRGIVRVAAAAAIGSALVFGVAACGAGQISQTANQEAAVNGGSATVGQLALRDVHITYPRVNADDAFVNGGPFEVAFLISNNSAYQDDTLQSITVPGGGSATISGSRALPATKSLRAGQPSLLLTDAPEGSASSSAEVPSSQVAAQESQAGSVGNSPDPTETRITVTLTGMGTKVRPGLTVPLEFTFQRAGKVTVNVPVDAGYVNQRRDSQFLNRENAEANEQNERTNEGSEGGSGQDNYGSNLPNTGSGGTAG</sequence>
<feature type="region of interest" description="Disordered" evidence="1">
    <location>
        <begin position="135"/>
        <end position="175"/>
    </location>
</feature>
<keyword evidence="3" id="KW-1185">Reference proteome</keyword>
<dbReference type="Pfam" id="PF04314">
    <property type="entry name" value="PCuAC"/>
    <property type="match status" value="1"/>
</dbReference>
<feature type="region of interest" description="Disordered" evidence="1">
    <location>
        <begin position="220"/>
        <end position="266"/>
    </location>
</feature>
<organism evidence="2 3">
    <name type="scientific">Williamsia serinedens</name>
    <dbReference type="NCBI Taxonomy" id="391736"/>
    <lineage>
        <taxon>Bacteria</taxon>
        <taxon>Bacillati</taxon>
        <taxon>Actinomycetota</taxon>
        <taxon>Actinomycetes</taxon>
        <taxon>Mycobacteriales</taxon>
        <taxon>Nocardiaceae</taxon>
        <taxon>Williamsia</taxon>
    </lineage>
</organism>